<gene>
    <name evidence="2" type="ORF">JAAARDRAFT_119549</name>
</gene>
<dbReference type="InterPro" id="IPR012337">
    <property type="entry name" value="RNaseH-like_sf"/>
</dbReference>
<organism evidence="2 3">
    <name type="scientific">Jaapia argillacea MUCL 33604</name>
    <dbReference type="NCBI Taxonomy" id="933084"/>
    <lineage>
        <taxon>Eukaryota</taxon>
        <taxon>Fungi</taxon>
        <taxon>Dikarya</taxon>
        <taxon>Basidiomycota</taxon>
        <taxon>Agaricomycotina</taxon>
        <taxon>Agaricomycetes</taxon>
        <taxon>Agaricomycetidae</taxon>
        <taxon>Jaapiales</taxon>
        <taxon>Jaapiaceae</taxon>
        <taxon>Jaapia</taxon>
    </lineage>
</organism>
<evidence type="ECO:0000259" key="1">
    <source>
        <dbReference type="Pfam" id="PF05699"/>
    </source>
</evidence>
<dbReference type="HOGENOM" id="CLU_2764745_0_0_1"/>
<feature type="non-terminal residue" evidence="2">
    <location>
        <position position="1"/>
    </location>
</feature>
<dbReference type="Pfam" id="PF05699">
    <property type="entry name" value="Dimer_Tnp_hAT"/>
    <property type="match status" value="1"/>
</dbReference>
<dbReference type="InParanoid" id="A0A067Q9P0"/>
<reference evidence="3" key="1">
    <citation type="journal article" date="2014" name="Proc. Natl. Acad. Sci. U.S.A.">
        <title>Extensive sampling of basidiomycete genomes demonstrates inadequacy of the white-rot/brown-rot paradigm for wood decay fungi.</title>
        <authorList>
            <person name="Riley R."/>
            <person name="Salamov A.A."/>
            <person name="Brown D.W."/>
            <person name="Nagy L.G."/>
            <person name="Floudas D."/>
            <person name="Held B.W."/>
            <person name="Levasseur A."/>
            <person name="Lombard V."/>
            <person name="Morin E."/>
            <person name="Otillar R."/>
            <person name="Lindquist E.A."/>
            <person name="Sun H."/>
            <person name="LaButti K.M."/>
            <person name="Schmutz J."/>
            <person name="Jabbour D."/>
            <person name="Luo H."/>
            <person name="Baker S.E."/>
            <person name="Pisabarro A.G."/>
            <person name="Walton J.D."/>
            <person name="Blanchette R.A."/>
            <person name="Henrissat B."/>
            <person name="Martin F."/>
            <person name="Cullen D."/>
            <person name="Hibbett D.S."/>
            <person name="Grigoriev I.V."/>
        </authorList>
    </citation>
    <scope>NUCLEOTIDE SEQUENCE [LARGE SCALE GENOMIC DNA]</scope>
    <source>
        <strain evidence="3">MUCL 33604</strain>
    </source>
</reference>
<dbReference type="GO" id="GO:0046983">
    <property type="term" value="F:protein dimerization activity"/>
    <property type="evidence" value="ECO:0007669"/>
    <property type="project" value="InterPro"/>
</dbReference>
<dbReference type="OrthoDB" id="3241084at2759"/>
<dbReference type="SUPFAM" id="SSF53098">
    <property type="entry name" value="Ribonuclease H-like"/>
    <property type="match status" value="1"/>
</dbReference>
<evidence type="ECO:0000313" key="2">
    <source>
        <dbReference type="EMBL" id="KDQ62870.1"/>
    </source>
</evidence>
<feature type="domain" description="HAT C-terminal dimerisation" evidence="1">
    <location>
        <begin position="1"/>
        <end position="43"/>
    </location>
</feature>
<sequence length="70" mass="7798">DYLAIQGSTVSAERAFLSGALMGTRRHNRLRPDIFEVLQLLKSAYWNHCVVPATPGLDTALYLDCDSETE</sequence>
<evidence type="ECO:0000313" key="3">
    <source>
        <dbReference type="Proteomes" id="UP000027265"/>
    </source>
</evidence>
<dbReference type="Proteomes" id="UP000027265">
    <property type="component" value="Unassembled WGS sequence"/>
</dbReference>
<protein>
    <recommendedName>
        <fullName evidence="1">HAT C-terminal dimerisation domain-containing protein</fullName>
    </recommendedName>
</protein>
<accession>A0A067Q9P0</accession>
<keyword evidence="3" id="KW-1185">Reference proteome</keyword>
<dbReference type="InterPro" id="IPR008906">
    <property type="entry name" value="HATC_C_dom"/>
</dbReference>
<dbReference type="AlphaFoldDB" id="A0A067Q9P0"/>
<name>A0A067Q9P0_9AGAM</name>
<proteinExistence type="predicted"/>
<dbReference type="EMBL" id="KL197710">
    <property type="protein sequence ID" value="KDQ62870.1"/>
    <property type="molecule type" value="Genomic_DNA"/>
</dbReference>